<reference evidence="2 3" key="1">
    <citation type="submission" date="2019-12" db="EMBL/GenBank/DDBJ databases">
        <authorList>
            <person name="Alioto T."/>
            <person name="Alioto T."/>
            <person name="Gomez Garrido J."/>
        </authorList>
    </citation>
    <scope>NUCLEOTIDE SEQUENCE [LARGE SCALE GENOMIC DNA]</scope>
</reference>
<dbReference type="Gramene" id="OE9A070908T1">
    <property type="protein sequence ID" value="OE9A070908C1"/>
    <property type="gene ID" value="OE9A070908"/>
</dbReference>
<accession>A0A8S0V5I2</accession>
<proteinExistence type="predicted"/>
<evidence type="ECO:0000256" key="1">
    <source>
        <dbReference type="SAM" id="MobiDB-lite"/>
    </source>
</evidence>
<dbReference type="AlphaFoldDB" id="A0A8S0V5I2"/>
<keyword evidence="3" id="KW-1185">Reference proteome</keyword>
<comment type="caution">
    <text evidence="2">The sequence shown here is derived from an EMBL/GenBank/DDBJ whole genome shotgun (WGS) entry which is preliminary data.</text>
</comment>
<gene>
    <name evidence="2" type="ORF">OLEA9_A070908</name>
</gene>
<organism evidence="2 3">
    <name type="scientific">Olea europaea subsp. europaea</name>
    <dbReference type="NCBI Taxonomy" id="158383"/>
    <lineage>
        <taxon>Eukaryota</taxon>
        <taxon>Viridiplantae</taxon>
        <taxon>Streptophyta</taxon>
        <taxon>Embryophyta</taxon>
        <taxon>Tracheophyta</taxon>
        <taxon>Spermatophyta</taxon>
        <taxon>Magnoliopsida</taxon>
        <taxon>eudicotyledons</taxon>
        <taxon>Gunneridae</taxon>
        <taxon>Pentapetalae</taxon>
        <taxon>asterids</taxon>
        <taxon>lamiids</taxon>
        <taxon>Lamiales</taxon>
        <taxon>Oleaceae</taxon>
        <taxon>Oleeae</taxon>
        <taxon>Olea</taxon>
    </lineage>
</organism>
<sequence length="211" mass="23045">MLQPTMHTAGYSCLASQLASDFGVCPGLVKEDGDSSPTLRLHTQHTVTHVHWLTASIWCYCIEWKLRVPAETEFLRLQLLCASASAANPTATKLTKDSGKASMHGPVPSPSAGSAPSNNLYNTQASQHFKSPNLQQSHSTQVIHDSKCSTNSQHHQASTYNKLNKGSANCSCTGTIGQINKYNTSSRQHSNTQFLNSQHAIKIVKRQQRQS</sequence>
<feature type="region of interest" description="Disordered" evidence="1">
    <location>
        <begin position="92"/>
        <end position="149"/>
    </location>
</feature>
<dbReference type="Proteomes" id="UP000594638">
    <property type="component" value="Unassembled WGS sequence"/>
</dbReference>
<name>A0A8S0V5I2_OLEEU</name>
<feature type="compositionally biased region" description="Polar residues" evidence="1">
    <location>
        <begin position="118"/>
        <end position="149"/>
    </location>
</feature>
<dbReference type="EMBL" id="CACTIH010009126">
    <property type="protein sequence ID" value="CAA3025151.1"/>
    <property type="molecule type" value="Genomic_DNA"/>
</dbReference>
<protein>
    <submittedName>
        <fullName evidence="2">Uncharacterized protein</fullName>
    </submittedName>
</protein>
<evidence type="ECO:0000313" key="2">
    <source>
        <dbReference type="EMBL" id="CAA3025151.1"/>
    </source>
</evidence>
<evidence type="ECO:0000313" key="3">
    <source>
        <dbReference type="Proteomes" id="UP000594638"/>
    </source>
</evidence>